<dbReference type="AlphaFoldDB" id="A0A848KNC4"/>
<feature type="region of interest" description="Disordered" evidence="1">
    <location>
        <begin position="74"/>
        <end position="93"/>
    </location>
</feature>
<evidence type="ECO:0000313" key="3">
    <source>
        <dbReference type="Proteomes" id="UP000550729"/>
    </source>
</evidence>
<evidence type="ECO:0000256" key="1">
    <source>
        <dbReference type="SAM" id="MobiDB-lite"/>
    </source>
</evidence>
<dbReference type="Pfam" id="PF07371">
    <property type="entry name" value="DUF1490"/>
    <property type="match status" value="1"/>
</dbReference>
<name>A0A848KNC4_9ACTN</name>
<dbReference type="RefSeq" id="WP_170192557.1">
    <property type="nucleotide sequence ID" value="NZ_JABBNB010000001.1"/>
</dbReference>
<proteinExistence type="predicted"/>
<dbReference type="InterPro" id="IPR009963">
    <property type="entry name" value="DUF1490"/>
</dbReference>
<accession>A0A848KNC4</accession>
<keyword evidence="3" id="KW-1185">Reference proteome</keyword>
<gene>
    <name evidence="2" type="ORF">HH308_00885</name>
</gene>
<organism evidence="2 3">
    <name type="scientific">Gordonia asplenii</name>
    <dbReference type="NCBI Taxonomy" id="2725283"/>
    <lineage>
        <taxon>Bacteria</taxon>
        <taxon>Bacillati</taxon>
        <taxon>Actinomycetota</taxon>
        <taxon>Actinomycetes</taxon>
        <taxon>Mycobacteriales</taxon>
        <taxon>Gordoniaceae</taxon>
        <taxon>Gordonia</taxon>
    </lineage>
</organism>
<comment type="caution">
    <text evidence="2">The sequence shown here is derived from an EMBL/GenBank/DDBJ whole genome shotgun (WGS) entry which is preliminary data.</text>
</comment>
<reference evidence="2 3" key="1">
    <citation type="submission" date="2020-04" db="EMBL/GenBank/DDBJ databases">
        <title>Gordonia sp. nov. TBRC 11910.</title>
        <authorList>
            <person name="Suriyachadkun C."/>
        </authorList>
    </citation>
    <scope>NUCLEOTIDE SEQUENCE [LARGE SCALE GENOMIC DNA]</scope>
    <source>
        <strain evidence="2 3">TBRC 11910</strain>
    </source>
</reference>
<dbReference type="Proteomes" id="UP000550729">
    <property type="component" value="Unassembled WGS sequence"/>
</dbReference>
<protein>
    <submittedName>
        <fullName evidence="2">DUF1490 family protein</fullName>
    </submittedName>
</protein>
<evidence type="ECO:0000313" key="2">
    <source>
        <dbReference type="EMBL" id="NMN99769.1"/>
    </source>
</evidence>
<sequence length="93" mass="9572">MALHVLLTKAGSAVATGFAGAVAYDLVRKGLSSAPLRDGAVVATAWGLRGARRAEEVAETVRLNAADVLAEAKEKIGEEATPPGMATAHDHEH</sequence>
<dbReference type="EMBL" id="JABBNB010000001">
    <property type="protein sequence ID" value="NMN99769.1"/>
    <property type="molecule type" value="Genomic_DNA"/>
</dbReference>